<dbReference type="InterPro" id="IPR006204">
    <property type="entry name" value="GHMP_kinase_N_dom"/>
</dbReference>
<dbReference type="InterPro" id="IPR014721">
    <property type="entry name" value="Ribsml_uS5_D2-typ_fold_subgr"/>
</dbReference>
<dbReference type="Gene3D" id="3.30.70.890">
    <property type="entry name" value="GHMP kinase, C-terminal domain"/>
    <property type="match status" value="1"/>
</dbReference>
<reference evidence="14 15" key="1">
    <citation type="journal article" date="2016" name="Nat. Commun.">
        <title>Thousands of microbial genomes shed light on interconnected biogeochemical processes in an aquifer system.</title>
        <authorList>
            <person name="Anantharaman K."/>
            <person name="Brown C.T."/>
            <person name="Hug L.A."/>
            <person name="Sharon I."/>
            <person name="Castelle C.J."/>
            <person name="Probst A.J."/>
            <person name="Thomas B.C."/>
            <person name="Singh A."/>
            <person name="Wilkins M.J."/>
            <person name="Karaoz U."/>
            <person name="Brodie E.L."/>
            <person name="Williams K.H."/>
            <person name="Hubbard S.S."/>
            <person name="Banfield J.F."/>
        </authorList>
    </citation>
    <scope>NUCLEOTIDE SEQUENCE [LARGE SCALE GENOMIC DNA]</scope>
</reference>
<comment type="subcellular location">
    <subcellularLocation>
        <location evidence="1">Cytoplasm</location>
    </subcellularLocation>
</comment>
<dbReference type="GO" id="GO:0019287">
    <property type="term" value="P:isopentenyl diphosphate biosynthetic process, mevalonate pathway"/>
    <property type="evidence" value="ECO:0007669"/>
    <property type="project" value="UniProtKB-UniPathway"/>
</dbReference>
<evidence type="ECO:0000256" key="11">
    <source>
        <dbReference type="ARBA" id="ARBA00023098"/>
    </source>
</evidence>
<dbReference type="Pfam" id="PF00288">
    <property type="entry name" value="GHMP_kinases_N"/>
    <property type="match status" value="1"/>
</dbReference>
<dbReference type="GO" id="GO:0004496">
    <property type="term" value="F:mevalonate kinase activity"/>
    <property type="evidence" value="ECO:0007669"/>
    <property type="project" value="UniProtKB-EC"/>
</dbReference>
<evidence type="ECO:0000256" key="4">
    <source>
        <dbReference type="ARBA" id="ARBA00022490"/>
    </source>
</evidence>
<dbReference type="UniPathway" id="UPA00057">
    <property type="reaction ID" value="UER00098"/>
</dbReference>
<evidence type="ECO:0000256" key="6">
    <source>
        <dbReference type="ARBA" id="ARBA00022679"/>
    </source>
</evidence>
<comment type="caution">
    <text evidence="14">The sequence shown here is derived from an EMBL/GenBank/DDBJ whole genome shotgun (WGS) entry which is preliminary data.</text>
</comment>
<keyword evidence="8 14" id="KW-0418">Kinase</keyword>
<dbReference type="EMBL" id="MFIY01000052">
    <property type="protein sequence ID" value="OGF99445.1"/>
    <property type="molecule type" value="Genomic_DNA"/>
</dbReference>
<dbReference type="InterPro" id="IPR006203">
    <property type="entry name" value="GHMP_knse_ATP-bd_CS"/>
</dbReference>
<gene>
    <name evidence="14" type="ORF">A2Y99_00195</name>
</gene>
<keyword evidence="6" id="KW-0808">Transferase</keyword>
<dbReference type="PANTHER" id="PTHR43290:SF2">
    <property type="entry name" value="MEVALONATE KINASE"/>
    <property type="match status" value="1"/>
</dbReference>
<dbReference type="GO" id="GO:0005524">
    <property type="term" value="F:ATP binding"/>
    <property type="evidence" value="ECO:0007669"/>
    <property type="project" value="UniProtKB-KW"/>
</dbReference>
<keyword evidence="11" id="KW-0443">Lipid metabolism</keyword>
<dbReference type="SUPFAM" id="SSF54211">
    <property type="entry name" value="Ribosomal protein S5 domain 2-like"/>
    <property type="match status" value="1"/>
</dbReference>
<proteinExistence type="inferred from homology"/>
<dbReference type="Gene3D" id="3.30.230.10">
    <property type="match status" value="1"/>
</dbReference>
<dbReference type="NCBIfam" id="TIGR00549">
    <property type="entry name" value="mevalon_kin"/>
    <property type="match status" value="1"/>
</dbReference>
<comment type="pathway">
    <text evidence="12">Isoprenoid biosynthesis; isopentenyl diphosphate biosynthesis via mevalonate pathway; isopentenyl diphosphate from (R)-mevalonate: step 1/3.</text>
</comment>
<keyword evidence="7" id="KW-0547">Nucleotide-binding</keyword>
<dbReference type="PANTHER" id="PTHR43290">
    <property type="entry name" value="MEVALONATE KINASE"/>
    <property type="match status" value="1"/>
</dbReference>
<evidence type="ECO:0000256" key="7">
    <source>
        <dbReference type="ARBA" id="ARBA00022741"/>
    </source>
</evidence>
<dbReference type="InterPro" id="IPR036554">
    <property type="entry name" value="GHMP_kinase_C_sf"/>
</dbReference>
<keyword evidence="9" id="KW-0067">ATP-binding</keyword>
<dbReference type="EC" id="2.7.1.36" evidence="3"/>
<evidence type="ECO:0000313" key="15">
    <source>
        <dbReference type="Proteomes" id="UP000178230"/>
    </source>
</evidence>
<organism evidence="14 15">
    <name type="scientific">Candidatus Gottesmanbacteria bacterium RBG_13_37_7</name>
    <dbReference type="NCBI Taxonomy" id="1798369"/>
    <lineage>
        <taxon>Bacteria</taxon>
        <taxon>Candidatus Gottesmaniibacteriota</taxon>
    </lineage>
</organism>
<evidence type="ECO:0000256" key="8">
    <source>
        <dbReference type="ARBA" id="ARBA00022777"/>
    </source>
</evidence>
<evidence type="ECO:0000256" key="5">
    <source>
        <dbReference type="ARBA" id="ARBA00022516"/>
    </source>
</evidence>
<evidence type="ECO:0000259" key="13">
    <source>
        <dbReference type="Pfam" id="PF00288"/>
    </source>
</evidence>
<evidence type="ECO:0000313" key="14">
    <source>
        <dbReference type="EMBL" id="OGF99445.1"/>
    </source>
</evidence>
<dbReference type="GO" id="GO:0005829">
    <property type="term" value="C:cytosol"/>
    <property type="evidence" value="ECO:0007669"/>
    <property type="project" value="TreeGrafter"/>
</dbReference>
<evidence type="ECO:0000256" key="2">
    <source>
        <dbReference type="ARBA" id="ARBA00006495"/>
    </source>
</evidence>
<dbReference type="Proteomes" id="UP000178230">
    <property type="component" value="Unassembled WGS sequence"/>
</dbReference>
<protein>
    <recommendedName>
        <fullName evidence="3">mevalonate kinase</fullName>
        <ecNumber evidence="3">2.7.1.36</ecNumber>
    </recommendedName>
</protein>
<evidence type="ECO:0000256" key="12">
    <source>
        <dbReference type="ARBA" id="ARBA00029438"/>
    </source>
</evidence>
<dbReference type="PRINTS" id="PR00959">
    <property type="entry name" value="MEVGALKINASE"/>
</dbReference>
<evidence type="ECO:0000256" key="9">
    <source>
        <dbReference type="ARBA" id="ARBA00022840"/>
    </source>
</evidence>
<keyword evidence="10" id="KW-0460">Magnesium</keyword>
<sequence length="329" mass="35953">MSVTVSAPGKIYLLGEHSVVYGKPALLAVIDRRIYVKCQSASRRTNVKGQKGIKIISSQNTYLIERAISVFQKYYAIRDIPPIEISVISEVPPGSGLGSSAALSAAIIGALMKYIKNEWDLKCINDLVFEVEKTAHGHPSGADNCAVIYGGLLWFRKESEELKLISSLPQKSYKIPTFILIDSGRPKETTKKMVEAVALLFQKKRKDMEAIMSSQENGTKRLLLALRDGNHKEIVNSIKIGSANLQKMGVVGTNALKIIREVERAGGAAKISGAGGVKKGSGFIMCFHDKSDRIKRIANKFGVSSSPVILGGEGIRIENEEKKIRLIKL</sequence>
<evidence type="ECO:0000256" key="3">
    <source>
        <dbReference type="ARBA" id="ARBA00012103"/>
    </source>
</evidence>
<keyword evidence="5" id="KW-0444">Lipid biosynthesis</keyword>
<dbReference type="AlphaFoldDB" id="A0A1F5YGY9"/>
<name>A0A1F5YGY9_9BACT</name>
<feature type="domain" description="GHMP kinase N-terminal" evidence="13">
    <location>
        <begin position="63"/>
        <end position="151"/>
    </location>
</feature>
<keyword evidence="4" id="KW-0963">Cytoplasm</keyword>
<comment type="similarity">
    <text evidence="2">Belongs to the GHMP kinase family. Mevalonate kinase subfamily.</text>
</comment>
<evidence type="ECO:0000256" key="10">
    <source>
        <dbReference type="ARBA" id="ARBA00022842"/>
    </source>
</evidence>
<accession>A0A1F5YGY9</accession>
<dbReference type="InterPro" id="IPR020568">
    <property type="entry name" value="Ribosomal_Su5_D2-typ_SF"/>
</dbReference>
<evidence type="ECO:0000256" key="1">
    <source>
        <dbReference type="ARBA" id="ARBA00004496"/>
    </source>
</evidence>
<dbReference type="PROSITE" id="PS00627">
    <property type="entry name" value="GHMP_KINASES_ATP"/>
    <property type="match status" value="1"/>
</dbReference>
<dbReference type="SUPFAM" id="SSF55060">
    <property type="entry name" value="GHMP Kinase, C-terminal domain"/>
    <property type="match status" value="1"/>
</dbReference>
<dbReference type="InterPro" id="IPR006205">
    <property type="entry name" value="Mev_gal_kin"/>
</dbReference>